<dbReference type="Proteomes" id="UP000253383">
    <property type="component" value="Unassembled WGS sequence"/>
</dbReference>
<proteinExistence type="predicted"/>
<keyword evidence="2" id="KW-1185">Reference proteome</keyword>
<reference evidence="1 2" key="1">
    <citation type="submission" date="2018-07" db="EMBL/GenBank/DDBJ databases">
        <title>Genome analysis of Larkinella rosea.</title>
        <authorList>
            <person name="Zhou Z."/>
            <person name="Wang G."/>
        </authorList>
    </citation>
    <scope>NUCLEOTIDE SEQUENCE [LARGE SCALE GENOMIC DNA]</scope>
    <source>
        <strain evidence="2">zzj9</strain>
    </source>
</reference>
<evidence type="ECO:0000313" key="1">
    <source>
        <dbReference type="EMBL" id="RCR69436.1"/>
    </source>
</evidence>
<gene>
    <name evidence="1" type="ORF">DUE52_11325</name>
</gene>
<comment type="caution">
    <text evidence="1">The sequence shown here is derived from an EMBL/GenBank/DDBJ whole genome shotgun (WGS) entry which is preliminary data.</text>
</comment>
<organism evidence="1 2">
    <name type="scientific">Larkinella punicea</name>
    <dbReference type="NCBI Taxonomy" id="2315727"/>
    <lineage>
        <taxon>Bacteria</taxon>
        <taxon>Pseudomonadati</taxon>
        <taxon>Bacteroidota</taxon>
        <taxon>Cytophagia</taxon>
        <taxon>Cytophagales</taxon>
        <taxon>Spirosomataceae</taxon>
        <taxon>Larkinella</taxon>
    </lineage>
</organism>
<sequence>MLWSWWKSKDGRRKFAVVDKVFKGVGRDFRTIGIKLLEVGDANPFYHALDEFFQLVDKGSMIEMIPGADELKSE</sequence>
<dbReference type="EMBL" id="QOWE01000008">
    <property type="protein sequence ID" value="RCR69436.1"/>
    <property type="molecule type" value="Genomic_DNA"/>
</dbReference>
<accession>A0A368JR44</accession>
<evidence type="ECO:0000313" key="2">
    <source>
        <dbReference type="Proteomes" id="UP000253383"/>
    </source>
</evidence>
<protein>
    <submittedName>
        <fullName evidence="1">Uncharacterized protein</fullName>
    </submittedName>
</protein>
<name>A0A368JR44_9BACT</name>
<dbReference type="AlphaFoldDB" id="A0A368JR44"/>